<dbReference type="InterPro" id="IPR000719">
    <property type="entry name" value="Prot_kinase_dom"/>
</dbReference>
<dbReference type="InterPro" id="IPR050823">
    <property type="entry name" value="Plant_Ser_Thr_Prot_Kinase"/>
</dbReference>
<dbReference type="Gene3D" id="3.30.200.20">
    <property type="entry name" value="Phosphorylase Kinase, domain 1"/>
    <property type="match status" value="1"/>
</dbReference>
<dbReference type="GO" id="GO:0005524">
    <property type="term" value="F:ATP binding"/>
    <property type="evidence" value="ECO:0007669"/>
    <property type="project" value="InterPro"/>
</dbReference>
<organism evidence="4 5">
    <name type="scientific">Fraxinus pennsylvanica</name>
    <dbReference type="NCBI Taxonomy" id="56036"/>
    <lineage>
        <taxon>Eukaryota</taxon>
        <taxon>Viridiplantae</taxon>
        <taxon>Streptophyta</taxon>
        <taxon>Embryophyta</taxon>
        <taxon>Tracheophyta</taxon>
        <taxon>Spermatophyta</taxon>
        <taxon>Magnoliopsida</taxon>
        <taxon>eudicotyledons</taxon>
        <taxon>Gunneridae</taxon>
        <taxon>Pentapetalae</taxon>
        <taxon>asterids</taxon>
        <taxon>lamiids</taxon>
        <taxon>Lamiales</taxon>
        <taxon>Oleaceae</taxon>
        <taxon>Oleeae</taxon>
        <taxon>Fraxinus</taxon>
    </lineage>
</organism>
<keyword evidence="2" id="KW-1003">Cell membrane</keyword>
<evidence type="ECO:0000259" key="3">
    <source>
        <dbReference type="PROSITE" id="PS50011"/>
    </source>
</evidence>
<evidence type="ECO:0000256" key="2">
    <source>
        <dbReference type="ARBA" id="ARBA00022475"/>
    </source>
</evidence>
<proteinExistence type="predicted"/>
<sequence length="490" mass="54298">MIRSDFGQVGSKGMNASPHLRTERTATMYSIESSMNIPIIFLESAAHSDWKISKTQKPGQRRLSHGRPRWSSSLCSERRFIFELCCAASAALSLSFAVQRVEGKLVRVRVKLSGVESIAVAARLTYLPPASRPFMLRCSNLLVPDPIATLMMILPALSLALVQIILKSCYSSASSSSSIPFYSGDGQPNANAKPIRFKELKKATRNFRPDRILGKGGVGLVFKGWINEHTLTAANPGSGMTVAIKKQFEEEWLREVKYLEYFRHPNLIKLIAYCAEGDKLLLVYEFMPKGSLDNHLFGSHQCLSWSTRIKVAVDTARGLSFLHDAKNNVIHRNLKSAHILLDEHFNAMLSGFDLATDGPPDHKTHVSTRVIGTHGYVAPEYLATGHLAENCDVYGFGVVLLELLSGRRASAITTAKDYLLPDRIKLYFSKKEEVNRVVDPKLKGQYPLEEPVIVSNLALQCCHHYSNGNTAAPEIRSSGGAASVEIEERR</sequence>
<dbReference type="PANTHER" id="PTHR45621">
    <property type="entry name" value="OS01G0588500 PROTEIN-RELATED"/>
    <property type="match status" value="1"/>
</dbReference>
<dbReference type="GO" id="GO:0005886">
    <property type="term" value="C:plasma membrane"/>
    <property type="evidence" value="ECO:0007669"/>
    <property type="project" value="UniProtKB-SubCell"/>
</dbReference>
<keyword evidence="2" id="KW-0472">Membrane</keyword>
<dbReference type="InterPro" id="IPR001245">
    <property type="entry name" value="Ser-Thr/Tyr_kinase_cat_dom"/>
</dbReference>
<evidence type="ECO:0000313" key="5">
    <source>
        <dbReference type="Proteomes" id="UP000834106"/>
    </source>
</evidence>
<protein>
    <recommendedName>
        <fullName evidence="3">Protein kinase domain-containing protein</fullName>
    </recommendedName>
</protein>
<gene>
    <name evidence="4" type="ORF">FPE_LOCUS26751</name>
</gene>
<evidence type="ECO:0000313" key="4">
    <source>
        <dbReference type="EMBL" id="CAI9779321.1"/>
    </source>
</evidence>
<dbReference type="InterPro" id="IPR011009">
    <property type="entry name" value="Kinase-like_dom_sf"/>
</dbReference>
<dbReference type="Proteomes" id="UP000834106">
    <property type="component" value="Chromosome 16"/>
</dbReference>
<dbReference type="EMBL" id="OU503051">
    <property type="protein sequence ID" value="CAI9779321.1"/>
    <property type="molecule type" value="Genomic_DNA"/>
</dbReference>
<keyword evidence="5" id="KW-1185">Reference proteome</keyword>
<dbReference type="AlphaFoldDB" id="A0AAD2E942"/>
<evidence type="ECO:0000256" key="1">
    <source>
        <dbReference type="ARBA" id="ARBA00004236"/>
    </source>
</evidence>
<dbReference type="SUPFAM" id="SSF56112">
    <property type="entry name" value="Protein kinase-like (PK-like)"/>
    <property type="match status" value="1"/>
</dbReference>
<dbReference type="Gene3D" id="1.10.510.10">
    <property type="entry name" value="Transferase(Phosphotransferase) domain 1"/>
    <property type="match status" value="1"/>
</dbReference>
<feature type="domain" description="Protein kinase" evidence="3">
    <location>
        <begin position="207"/>
        <end position="466"/>
    </location>
</feature>
<dbReference type="Pfam" id="PF07714">
    <property type="entry name" value="PK_Tyr_Ser-Thr"/>
    <property type="match status" value="1"/>
</dbReference>
<dbReference type="PROSITE" id="PS50011">
    <property type="entry name" value="PROTEIN_KINASE_DOM"/>
    <property type="match status" value="1"/>
</dbReference>
<name>A0AAD2E942_9LAMI</name>
<dbReference type="GO" id="GO:0004672">
    <property type="term" value="F:protein kinase activity"/>
    <property type="evidence" value="ECO:0007669"/>
    <property type="project" value="InterPro"/>
</dbReference>
<accession>A0AAD2E942</accession>
<comment type="subcellular location">
    <subcellularLocation>
        <location evidence="1">Cell membrane</location>
    </subcellularLocation>
</comment>
<reference evidence="4" key="1">
    <citation type="submission" date="2023-05" db="EMBL/GenBank/DDBJ databases">
        <authorList>
            <person name="Huff M."/>
        </authorList>
    </citation>
    <scope>NUCLEOTIDE SEQUENCE</scope>
</reference>